<comment type="caution">
    <text evidence="2">The sequence shown here is derived from an EMBL/GenBank/DDBJ whole genome shotgun (WGS) entry which is preliminary data.</text>
</comment>
<protein>
    <submittedName>
        <fullName evidence="2">Uncharacterized protein</fullName>
    </submittedName>
</protein>
<feature type="region of interest" description="Disordered" evidence="1">
    <location>
        <begin position="198"/>
        <end position="218"/>
    </location>
</feature>
<feature type="region of interest" description="Disordered" evidence="1">
    <location>
        <begin position="1"/>
        <end position="22"/>
    </location>
</feature>
<dbReference type="GeneID" id="34603715"/>
<name>A0A177EYY9_9EURO</name>
<dbReference type="EMBL" id="LVKK01000075">
    <property type="protein sequence ID" value="OAG37273.1"/>
    <property type="molecule type" value="Genomic_DNA"/>
</dbReference>
<keyword evidence="3" id="KW-1185">Reference proteome</keyword>
<proteinExistence type="predicted"/>
<gene>
    <name evidence="2" type="ORF">AYO21_08572</name>
</gene>
<sequence>MSETAMEPSTKHSKNPLGNRDVAPQMYLSLPQSNSDPAKIKAPLNQSIRYSPYPKPTFIAAVRQKASGALKQALQWHQIRIQNWLATKQSTQKIVDVDSETMTVEVDSLSSILGPDVKLTTPEIDSQTQVSEESEYLSVEDVEVSTIPSEDLMTSCSTDCGQRNDAYQPPLQSLQASDQSPAVSVKAQTPEHCYITTSNQHSPLHTERQEFNDTSRFV</sequence>
<dbReference type="RefSeq" id="XP_022509225.1">
    <property type="nucleotide sequence ID" value="XM_022658515.1"/>
</dbReference>
<accession>A0A177EYY9</accession>
<evidence type="ECO:0000313" key="2">
    <source>
        <dbReference type="EMBL" id="OAG37273.1"/>
    </source>
</evidence>
<dbReference type="OrthoDB" id="4161446at2759"/>
<evidence type="ECO:0000313" key="3">
    <source>
        <dbReference type="Proteomes" id="UP000077002"/>
    </source>
</evidence>
<reference evidence="2 3" key="1">
    <citation type="submission" date="2016-03" db="EMBL/GenBank/DDBJ databases">
        <title>Draft genome sequence of the Fonsecaea monophora CBS 269.37.</title>
        <authorList>
            <person name="Bombassaro A."/>
            <person name="Vinicius W.A."/>
            <person name="De Hoog S."/>
            <person name="Sun J."/>
            <person name="Souza E.M."/>
            <person name="Raittz R.T."/>
            <person name="Costa F."/>
            <person name="Leao A.C."/>
            <person name="Tadra-Sfeir M.Z."/>
            <person name="Baura V."/>
            <person name="Balsanelli E."/>
            <person name="Pedrosa F.O."/>
            <person name="Moreno L.F."/>
            <person name="Steffens M.B."/>
            <person name="Xi L."/>
            <person name="Bocca A.L."/>
            <person name="Felipe M.S."/>
            <person name="Teixeira M."/>
            <person name="Telles Filho F.Q."/>
            <person name="Azevedo C.M."/>
            <person name="Gomes R."/>
            <person name="Vicente V.A."/>
        </authorList>
    </citation>
    <scope>NUCLEOTIDE SEQUENCE [LARGE SCALE GENOMIC DNA]</scope>
    <source>
        <strain evidence="2 3">CBS 269.37</strain>
    </source>
</reference>
<organism evidence="2 3">
    <name type="scientific">Fonsecaea monophora</name>
    <dbReference type="NCBI Taxonomy" id="254056"/>
    <lineage>
        <taxon>Eukaryota</taxon>
        <taxon>Fungi</taxon>
        <taxon>Dikarya</taxon>
        <taxon>Ascomycota</taxon>
        <taxon>Pezizomycotina</taxon>
        <taxon>Eurotiomycetes</taxon>
        <taxon>Chaetothyriomycetidae</taxon>
        <taxon>Chaetothyriales</taxon>
        <taxon>Herpotrichiellaceae</taxon>
        <taxon>Fonsecaea</taxon>
    </lineage>
</organism>
<evidence type="ECO:0000256" key="1">
    <source>
        <dbReference type="SAM" id="MobiDB-lite"/>
    </source>
</evidence>
<dbReference type="AlphaFoldDB" id="A0A177EYY9"/>
<dbReference type="Proteomes" id="UP000077002">
    <property type="component" value="Unassembled WGS sequence"/>
</dbReference>
<feature type="compositionally biased region" description="Basic and acidic residues" evidence="1">
    <location>
        <begin position="204"/>
        <end position="218"/>
    </location>
</feature>